<keyword evidence="2" id="KW-0472">Membrane</keyword>
<keyword evidence="2" id="KW-1133">Transmembrane helix</keyword>
<evidence type="ECO:0000256" key="1">
    <source>
        <dbReference type="SAM" id="MobiDB-lite"/>
    </source>
</evidence>
<organism evidence="3 4">
    <name type="scientific">Nannochloropsis salina CCMP1776</name>
    <dbReference type="NCBI Taxonomy" id="1027361"/>
    <lineage>
        <taxon>Eukaryota</taxon>
        <taxon>Sar</taxon>
        <taxon>Stramenopiles</taxon>
        <taxon>Ochrophyta</taxon>
        <taxon>Eustigmatophyceae</taxon>
        <taxon>Eustigmatales</taxon>
        <taxon>Monodopsidaceae</taxon>
        <taxon>Microchloropsis</taxon>
        <taxon>Microchloropsis salina</taxon>
    </lineage>
</organism>
<dbReference type="OrthoDB" id="10364140at2759"/>
<reference evidence="3 4" key="1">
    <citation type="submission" date="2019-01" db="EMBL/GenBank/DDBJ databases">
        <title>Nuclear Genome Assembly of the Microalgal Biofuel strain Nannochloropsis salina CCMP1776.</title>
        <authorList>
            <person name="Hovde B."/>
        </authorList>
    </citation>
    <scope>NUCLEOTIDE SEQUENCE [LARGE SCALE GENOMIC DNA]</scope>
    <source>
        <strain evidence="3 4">CCMP1776</strain>
    </source>
</reference>
<keyword evidence="2" id="KW-0812">Transmembrane</keyword>
<dbReference type="EMBL" id="SDOX01000078">
    <property type="protein sequence ID" value="TFJ83036.1"/>
    <property type="molecule type" value="Genomic_DNA"/>
</dbReference>
<feature type="compositionally biased region" description="Basic and acidic residues" evidence="1">
    <location>
        <begin position="30"/>
        <end position="39"/>
    </location>
</feature>
<evidence type="ECO:0000313" key="4">
    <source>
        <dbReference type="Proteomes" id="UP000355283"/>
    </source>
</evidence>
<feature type="transmembrane region" description="Helical" evidence="2">
    <location>
        <begin position="165"/>
        <end position="183"/>
    </location>
</feature>
<comment type="caution">
    <text evidence="3">The sequence shown here is derived from an EMBL/GenBank/DDBJ whole genome shotgun (WGS) entry which is preliminary data.</text>
</comment>
<protein>
    <submittedName>
        <fullName evidence="3">Uncharacterized protein</fullName>
    </submittedName>
</protein>
<gene>
    <name evidence="3" type="ORF">NSK_005661</name>
</gene>
<feature type="transmembrane region" description="Helical" evidence="2">
    <location>
        <begin position="133"/>
        <end position="153"/>
    </location>
</feature>
<dbReference type="AlphaFoldDB" id="A0A4D9CVS8"/>
<sequence length="350" mass="39854">MCYVKKSHKSEAAASSPAGPLLRSHSAATAERKRQEEKRRLHPQHLGLGEETHGLNRKGHGERRVTGAGYGRSPGGRGEEVDQDRGVEPGKEGKSTSFMVQGKETDAFDEDIRSTGTPSYLLSLFPYVDTFNWLLNFPMFLLLAASLSAQFLLTWYGHGPTWKGVLFAFCHAYWRAIMGWGLLHRFFSHQTWEMALVECCTWLVPTIELAIRYKYWGLNNISSLPTPTLPPIHPLPLFDPVLLHINFTGLWLFITLTLNFKGHDDGKPSEPPAPDGRYKCNAVPINQWYMAYTIDLLAELDHVDHHLYPRKAKRSSYMGIDVFYWTFLWPGEKLGIFWDVRSDSKGRMAK</sequence>
<name>A0A4D9CVS8_9STRA</name>
<feature type="region of interest" description="Disordered" evidence="1">
    <location>
        <begin position="1"/>
        <end position="96"/>
    </location>
</feature>
<evidence type="ECO:0000313" key="3">
    <source>
        <dbReference type="EMBL" id="TFJ83036.1"/>
    </source>
</evidence>
<keyword evidence="4" id="KW-1185">Reference proteome</keyword>
<accession>A0A4D9CVS8</accession>
<evidence type="ECO:0000256" key="2">
    <source>
        <dbReference type="SAM" id="Phobius"/>
    </source>
</evidence>
<feature type="compositionally biased region" description="Basic and acidic residues" evidence="1">
    <location>
        <begin position="77"/>
        <end position="94"/>
    </location>
</feature>
<proteinExistence type="predicted"/>
<dbReference type="Proteomes" id="UP000355283">
    <property type="component" value="Unassembled WGS sequence"/>
</dbReference>